<dbReference type="InterPro" id="IPR003758">
    <property type="entry name" value="LpxK"/>
</dbReference>
<dbReference type="HAMAP" id="MF_00409">
    <property type="entry name" value="LpxK"/>
    <property type="match status" value="1"/>
</dbReference>
<dbReference type="GO" id="GO:0009244">
    <property type="term" value="P:lipopolysaccharide core region biosynthetic process"/>
    <property type="evidence" value="ECO:0007669"/>
    <property type="project" value="TreeGrafter"/>
</dbReference>
<evidence type="ECO:0000256" key="2">
    <source>
        <dbReference type="ARBA" id="ARBA00004870"/>
    </source>
</evidence>
<keyword evidence="11 13" id="KW-0443">Lipid metabolism</keyword>
<evidence type="ECO:0000256" key="8">
    <source>
        <dbReference type="ARBA" id="ARBA00022741"/>
    </source>
</evidence>
<keyword evidence="8 13" id="KW-0547">Nucleotide-binding</keyword>
<evidence type="ECO:0000256" key="10">
    <source>
        <dbReference type="ARBA" id="ARBA00022840"/>
    </source>
</evidence>
<dbReference type="EC" id="2.7.1.130" evidence="3 13"/>
<gene>
    <name evidence="13" type="primary">lpxK</name>
    <name evidence="14" type="ORF">KU39_1603</name>
</gene>
<protein>
    <recommendedName>
        <fullName evidence="4 13">Tetraacyldisaccharide 4'-kinase</fullName>
        <ecNumber evidence="3 13">2.7.1.130</ecNumber>
    </recommendedName>
    <alternativeName>
        <fullName evidence="12 13">Lipid A 4'-kinase</fullName>
    </alternativeName>
</protein>
<dbReference type="PANTHER" id="PTHR42724">
    <property type="entry name" value="TETRAACYLDISACCHARIDE 4'-KINASE"/>
    <property type="match status" value="1"/>
</dbReference>
<keyword evidence="5 13" id="KW-0444">Lipid biosynthesis</keyword>
<name>A0A1L6TBR7_PISSA</name>
<dbReference type="GO" id="GO:0005524">
    <property type="term" value="F:ATP binding"/>
    <property type="evidence" value="ECO:0007669"/>
    <property type="project" value="UniProtKB-UniRule"/>
</dbReference>
<sequence length="354" mass="40091">MKLIEKIWYHNHGLRWALRPFSWLFRFITFLRRQFFKLGLYKVYISQVPVIIVGNIHVGGVGKTPLVLKLVEHFQRRGITVGVVSRGYGANKNNHYPYEVTLESSALEAGDEPLMIKQLTGVPVVIAPKRAQAVDYLTSHYRLDVVLSDDGLQHYALARSIEIAVMDAERLGNGYCLPAGPLREDWARLNDVDFVVANNLSRASAALDKSQGIQRLEQLTVPVFSSSLGVRYWVNVHTGEQIAVDRFKGQRVNVVAGIGHPQRFFNTCMDLGGIINHSCAFSDHHNYQGSDFENFNQELPLLMTEKDAVKCKQWLSDNAWALHVELEFQCISTKSSDPVFFDQLINKLKLAHNK</sequence>
<dbReference type="Pfam" id="PF02606">
    <property type="entry name" value="LpxK"/>
    <property type="match status" value="1"/>
</dbReference>
<keyword evidence="7 13" id="KW-0808">Transferase</keyword>
<evidence type="ECO:0000256" key="1">
    <source>
        <dbReference type="ARBA" id="ARBA00002274"/>
    </source>
</evidence>
<keyword evidence="6 13" id="KW-0441">Lipid A biosynthesis</keyword>
<reference evidence="14 15" key="1">
    <citation type="journal article" date="2014" name="Genome Announc.">
        <title>Comparative Genome Analysis of Two Isolates of the Fish Pathogen Piscirickettsia salmonis from Different Hosts Reveals Major Differences in Virulence-Associated Secretion Systems.</title>
        <authorList>
            <person name="Bohle H."/>
            <person name="Henriquez P."/>
            <person name="Grothusen H."/>
            <person name="Navas E."/>
            <person name="Sandoval A."/>
            <person name="Bustamante F."/>
            <person name="Bustos P."/>
            <person name="Mancilla M."/>
        </authorList>
    </citation>
    <scope>NUCLEOTIDE SEQUENCE [LARGE SCALE GENOMIC DNA]</scope>
    <source>
        <strain evidence="15">B1-32597</strain>
    </source>
</reference>
<dbReference type="InterPro" id="IPR027417">
    <property type="entry name" value="P-loop_NTPase"/>
</dbReference>
<dbReference type="RefSeq" id="WP_017378515.1">
    <property type="nucleotide sequence ID" value="NZ_CP012508.1"/>
</dbReference>
<dbReference type="SUPFAM" id="SSF52540">
    <property type="entry name" value="P-loop containing nucleoside triphosphate hydrolases"/>
    <property type="match status" value="1"/>
</dbReference>
<evidence type="ECO:0000256" key="5">
    <source>
        <dbReference type="ARBA" id="ARBA00022516"/>
    </source>
</evidence>
<comment type="pathway">
    <text evidence="2 13">Glycolipid biosynthesis; lipid IV(A) biosynthesis; lipid IV(A) from (3R)-3-hydroxytetradecanoyl-[acyl-carrier-protein] and UDP-N-acetyl-alpha-D-glucosamine: step 6/6.</text>
</comment>
<comment type="similarity">
    <text evidence="13">Belongs to the LpxK family.</text>
</comment>
<dbReference type="NCBIfam" id="TIGR00682">
    <property type="entry name" value="lpxK"/>
    <property type="match status" value="1"/>
</dbReference>
<evidence type="ECO:0000256" key="9">
    <source>
        <dbReference type="ARBA" id="ARBA00022777"/>
    </source>
</evidence>
<keyword evidence="9 13" id="KW-0418">Kinase</keyword>
<proteinExistence type="inferred from homology"/>
<keyword evidence="10 13" id="KW-0067">ATP-binding</keyword>
<dbReference type="GO" id="GO:0005886">
    <property type="term" value="C:plasma membrane"/>
    <property type="evidence" value="ECO:0007669"/>
    <property type="project" value="TreeGrafter"/>
</dbReference>
<evidence type="ECO:0000313" key="14">
    <source>
        <dbReference type="EMBL" id="ALB22785.1"/>
    </source>
</evidence>
<dbReference type="OrthoDB" id="9766423at2"/>
<dbReference type="GO" id="GO:0009245">
    <property type="term" value="P:lipid A biosynthetic process"/>
    <property type="evidence" value="ECO:0007669"/>
    <property type="project" value="UniProtKB-UniRule"/>
</dbReference>
<evidence type="ECO:0000256" key="12">
    <source>
        <dbReference type="ARBA" id="ARBA00029757"/>
    </source>
</evidence>
<dbReference type="AlphaFoldDB" id="A0A1L6TBR7"/>
<comment type="catalytic activity">
    <reaction evidence="13">
        <text>a lipid A disaccharide + ATP = a lipid IVA + ADP + H(+)</text>
        <dbReference type="Rhea" id="RHEA:67840"/>
        <dbReference type="ChEBI" id="CHEBI:15378"/>
        <dbReference type="ChEBI" id="CHEBI:30616"/>
        <dbReference type="ChEBI" id="CHEBI:176343"/>
        <dbReference type="ChEBI" id="CHEBI:176425"/>
        <dbReference type="ChEBI" id="CHEBI:456216"/>
        <dbReference type="EC" id="2.7.1.130"/>
    </reaction>
</comment>
<evidence type="ECO:0000313" key="15">
    <source>
        <dbReference type="Proteomes" id="UP000029558"/>
    </source>
</evidence>
<evidence type="ECO:0000256" key="7">
    <source>
        <dbReference type="ARBA" id="ARBA00022679"/>
    </source>
</evidence>
<dbReference type="GO" id="GO:0009029">
    <property type="term" value="F:lipid-A 4'-kinase activity"/>
    <property type="evidence" value="ECO:0007669"/>
    <property type="project" value="UniProtKB-UniRule"/>
</dbReference>
<evidence type="ECO:0000256" key="11">
    <source>
        <dbReference type="ARBA" id="ARBA00023098"/>
    </source>
</evidence>
<evidence type="ECO:0000256" key="3">
    <source>
        <dbReference type="ARBA" id="ARBA00012071"/>
    </source>
</evidence>
<evidence type="ECO:0000256" key="13">
    <source>
        <dbReference type="HAMAP-Rule" id="MF_00409"/>
    </source>
</evidence>
<evidence type="ECO:0000256" key="6">
    <source>
        <dbReference type="ARBA" id="ARBA00022556"/>
    </source>
</evidence>
<comment type="function">
    <text evidence="1 13">Transfers the gamma-phosphate of ATP to the 4'-position of a tetraacyldisaccharide 1-phosphate intermediate (termed DS-1-P) to form tetraacyldisaccharide 1,4'-bis-phosphate (lipid IVA).</text>
</comment>
<organism evidence="14 15">
    <name type="scientific">Piscirickettsia salmonis</name>
    <dbReference type="NCBI Taxonomy" id="1238"/>
    <lineage>
        <taxon>Bacteria</taxon>
        <taxon>Pseudomonadati</taxon>
        <taxon>Pseudomonadota</taxon>
        <taxon>Gammaproteobacteria</taxon>
        <taxon>Thiotrichales</taxon>
        <taxon>Piscirickettsiaceae</taxon>
        <taxon>Piscirickettsia</taxon>
    </lineage>
</organism>
<dbReference type="PANTHER" id="PTHR42724:SF1">
    <property type="entry name" value="TETRAACYLDISACCHARIDE 4'-KINASE, MITOCHONDRIAL-RELATED"/>
    <property type="match status" value="1"/>
</dbReference>
<evidence type="ECO:0000256" key="4">
    <source>
        <dbReference type="ARBA" id="ARBA00016436"/>
    </source>
</evidence>
<accession>A0A1L6TBR7</accession>
<dbReference type="EMBL" id="CP012508">
    <property type="protein sequence ID" value="ALB22785.1"/>
    <property type="molecule type" value="Genomic_DNA"/>
</dbReference>
<feature type="binding site" evidence="13">
    <location>
        <begin position="57"/>
        <end position="64"/>
    </location>
    <ligand>
        <name>ATP</name>
        <dbReference type="ChEBI" id="CHEBI:30616"/>
    </ligand>
</feature>
<dbReference type="Proteomes" id="UP000029558">
    <property type="component" value="Chromosome"/>
</dbReference>